<feature type="transmembrane region" description="Helical" evidence="1">
    <location>
        <begin position="126"/>
        <end position="146"/>
    </location>
</feature>
<name>A0AAN6WX40_9PEZI</name>
<dbReference type="PANTHER" id="PTHR39608">
    <property type="entry name" value="INTEGRAL MEMBRANE PROTEIN (AFU_ORTHOLOGUE AFUA_5G08640)"/>
    <property type="match status" value="1"/>
</dbReference>
<gene>
    <name evidence="2" type="ORF">QBC35DRAFT_498123</name>
</gene>
<feature type="transmembrane region" description="Helical" evidence="1">
    <location>
        <begin position="51"/>
        <end position="72"/>
    </location>
</feature>
<sequence>MNAARNIFDSRIVRTLLGLHNFIILSSSIILTGILSYFLHRYRYRNTHLVYEEVIAVLTLFLYLFLSFLPALKSYRGYLSPLNHILSYLWLTGLIFSSQDYSGHRCLYNSPPYVNRCRLKHTIQSFWIIGFAYLFLNSIMEALMWAGSARRDQLGNEIDNTTTTKNRGLTTTTTTGAGTTCGTCNNTVLPVHNGTGIHTTTV</sequence>
<comment type="caution">
    <text evidence="2">The sequence shown here is derived from an EMBL/GenBank/DDBJ whole genome shotgun (WGS) entry which is preliminary data.</text>
</comment>
<keyword evidence="1" id="KW-0472">Membrane</keyword>
<keyword evidence="1" id="KW-1133">Transmembrane helix</keyword>
<reference evidence="2" key="2">
    <citation type="submission" date="2023-05" db="EMBL/GenBank/DDBJ databases">
        <authorList>
            <consortium name="Lawrence Berkeley National Laboratory"/>
            <person name="Steindorff A."/>
            <person name="Hensen N."/>
            <person name="Bonometti L."/>
            <person name="Westerberg I."/>
            <person name="Brannstrom I.O."/>
            <person name="Guillou S."/>
            <person name="Cros-Aarteil S."/>
            <person name="Calhoun S."/>
            <person name="Haridas S."/>
            <person name="Kuo A."/>
            <person name="Mondo S."/>
            <person name="Pangilinan J."/>
            <person name="Riley R."/>
            <person name="Labutti K."/>
            <person name="Andreopoulos B."/>
            <person name="Lipzen A."/>
            <person name="Chen C."/>
            <person name="Yanf M."/>
            <person name="Daum C."/>
            <person name="Ng V."/>
            <person name="Clum A."/>
            <person name="Ohm R."/>
            <person name="Martin F."/>
            <person name="Silar P."/>
            <person name="Natvig D."/>
            <person name="Lalanne C."/>
            <person name="Gautier V."/>
            <person name="Ament-Velasquez S.L."/>
            <person name="Kruys A."/>
            <person name="Hutchinson M.I."/>
            <person name="Powell A.J."/>
            <person name="Barry K."/>
            <person name="Miller A.N."/>
            <person name="Grigoriev I.V."/>
            <person name="Debuchy R."/>
            <person name="Gladieux P."/>
            <person name="Thoren M.H."/>
            <person name="Johannesson H."/>
        </authorList>
    </citation>
    <scope>NUCLEOTIDE SEQUENCE</scope>
    <source>
        <strain evidence="2">PSN309</strain>
    </source>
</reference>
<dbReference type="EMBL" id="MU864398">
    <property type="protein sequence ID" value="KAK4187737.1"/>
    <property type="molecule type" value="Genomic_DNA"/>
</dbReference>
<keyword evidence="3" id="KW-1185">Reference proteome</keyword>
<protein>
    <recommendedName>
        <fullName evidence="4">MARVEL domain-containing protein</fullName>
    </recommendedName>
</protein>
<dbReference type="AlphaFoldDB" id="A0AAN6WX40"/>
<reference evidence="2" key="1">
    <citation type="journal article" date="2023" name="Mol. Phylogenet. Evol.">
        <title>Genome-scale phylogeny and comparative genomics of the fungal order Sordariales.</title>
        <authorList>
            <person name="Hensen N."/>
            <person name="Bonometti L."/>
            <person name="Westerberg I."/>
            <person name="Brannstrom I.O."/>
            <person name="Guillou S."/>
            <person name="Cros-Aarteil S."/>
            <person name="Calhoun S."/>
            <person name="Haridas S."/>
            <person name="Kuo A."/>
            <person name="Mondo S."/>
            <person name="Pangilinan J."/>
            <person name="Riley R."/>
            <person name="LaButti K."/>
            <person name="Andreopoulos B."/>
            <person name="Lipzen A."/>
            <person name="Chen C."/>
            <person name="Yan M."/>
            <person name="Daum C."/>
            <person name="Ng V."/>
            <person name="Clum A."/>
            <person name="Steindorff A."/>
            <person name="Ohm R.A."/>
            <person name="Martin F."/>
            <person name="Silar P."/>
            <person name="Natvig D.O."/>
            <person name="Lalanne C."/>
            <person name="Gautier V."/>
            <person name="Ament-Velasquez S.L."/>
            <person name="Kruys A."/>
            <person name="Hutchinson M.I."/>
            <person name="Powell A.J."/>
            <person name="Barry K."/>
            <person name="Miller A.N."/>
            <person name="Grigoriev I.V."/>
            <person name="Debuchy R."/>
            <person name="Gladieux P."/>
            <person name="Hiltunen Thoren M."/>
            <person name="Johannesson H."/>
        </authorList>
    </citation>
    <scope>NUCLEOTIDE SEQUENCE</scope>
    <source>
        <strain evidence="2">PSN309</strain>
    </source>
</reference>
<feature type="transmembrane region" description="Helical" evidence="1">
    <location>
        <begin position="20"/>
        <end position="39"/>
    </location>
</feature>
<evidence type="ECO:0000256" key="1">
    <source>
        <dbReference type="SAM" id="Phobius"/>
    </source>
</evidence>
<organism evidence="2 3">
    <name type="scientific">Podospora australis</name>
    <dbReference type="NCBI Taxonomy" id="1536484"/>
    <lineage>
        <taxon>Eukaryota</taxon>
        <taxon>Fungi</taxon>
        <taxon>Dikarya</taxon>
        <taxon>Ascomycota</taxon>
        <taxon>Pezizomycotina</taxon>
        <taxon>Sordariomycetes</taxon>
        <taxon>Sordariomycetidae</taxon>
        <taxon>Sordariales</taxon>
        <taxon>Podosporaceae</taxon>
        <taxon>Podospora</taxon>
    </lineage>
</organism>
<evidence type="ECO:0008006" key="4">
    <source>
        <dbReference type="Google" id="ProtNLM"/>
    </source>
</evidence>
<evidence type="ECO:0000313" key="3">
    <source>
        <dbReference type="Proteomes" id="UP001302126"/>
    </source>
</evidence>
<accession>A0AAN6WX40</accession>
<evidence type="ECO:0000313" key="2">
    <source>
        <dbReference type="EMBL" id="KAK4187737.1"/>
    </source>
</evidence>
<proteinExistence type="predicted"/>
<keyword evidence="1" id="KW-0812">Transmembrane</keyword>
<dbReference type="Proteomes" id="UP001302126">
    <property type="component" value="Unassembled WGS sequence"/>
</dbReference>
<dbReference type="PANTHER" id="PTHR39608:SF2">
    <property type="entry name" value="MARVEL DOMAIN-CONTAINING PROTEIN"/>
    <property type="match status" value="1"/>
</dbReference>